<dbReference type="EMBL" id="CP039347">
    <property type="protein sequence ID" value="QCD86607.1"/>
    <property type="molecule type" value="Genomic_DNA"/>
</dbReference>
<feature type="compositionally biased region" description="Polar residues" evidence="1">
    <location>
        <begin position="70"/>
        <end position="88"/>
    </location>
</feature>
<keyword evidence="3" id="KW-1185">Reference proteome</keyword>
<evidence type="ECO:0000313" key="2">
    <source>
        <dbReference type="EMBL" id="QCD86607.1"/>
    </source>
</evidence>
<name>A0A4D6LDE7_VIGUN</name>
<protein>
    <submittedName>
        <fullName evidence="2">Uncharacterized protein</fullName>
    </submittedName>
</protein>
<evidence type="ECO:0000256" key="1">
    <source>
        <dbReference type="SAM" id="MobiDB-lite"/>
    </source>
</evidence>
<feature type="compositionally biased region" description="Polar residues" evidence="1">
    <location>
        <begin position="103"/>
        <end position="112"/>
    </location>
</feature>
<dbReference type="Proteomes" id="UP000501690">
    <property type="component" value="Linkage Group LG3"/>
</dbReference>
<proteinExistence type="predicted"/>
<accession>A0A4D6LDE7</accession>
<dbReference type="AlphaFoldDB" id="A0A4D6LDE7"/>
<feature type="region of interest" description="Disordered" evidence="1">
    <location>
        <begin position="27"/>
        <end position="126"/>
    </location>
</feature>
<sequence>MAAAAAISSRHSSRTYHHRAFVFFAPPSSPAATTVNSPEFHHKSRAPFPRPLAQNATARHHHLPPFAPPSSLQFRQTSSRTTAHSTIFSPSRRRHEPSSPFSQPSATTSTQPPRLHLHLRSFTPPP</sequence>
<evidence type="ECO:0000313" key="3">
    <source>
        <dbReference type="Proteomes" id="UP000501690"/>
    </source>
</evidence>
<gene>
    <name evidence="2" type="ORF">DEO72_LG3g1131</name>
</gene>
<reference evidence="2 3" key="1">
    <citation type="submission" date="2019-04" db="EMBL/GenBank/DDBJ databases">
        <title>An improved genome assembly and genetic linkage map for asparagus bean, Vigna unguiculata ssp. sesquipedialis.</title>
        <authorList>
            <person name="Xia Q."/>
            <person name="Zhang R."/>
            <person name="Dong Y."/>
        </authorList>
    </citation>
    <scope>NUCLEOTIDE SEQUENCE [LARGE SCALE GENOMIC DNA]</scope>
    <source>
        <tissue evidence="2">Leaf</tissue>
    </source>
</reference>
<organism evidence="2 3">
    <name type="scientific">Vigna unguiculata</name>
    <name type="common">Cowpea</name>
    <dbReference type="NCBI Taxonomy" id="3917"/>
    <lineage>
        <taxon>Eukaryota</taxon>
        <taxon>Viridiplantae</taxon>
        <taxon>Streptophyta</taxon>
        <taxon>Embryophyta</taxon>
        <taxon>Tracheophyta</taxon>
        <taxon>Spermatophyta</taxon>
        <taxon>Magnoliopsida</taxon>
        <taxon>eudicotyledons</taxon>
        <taxon>Gunneridae</taxon>
        <taxon>Pentapetalae</taxon>
        <taxon>rosids</taxon>
        <taxon>fabids</taxon>
        <taxon>Fabales</taxon>
        <taxon>Fabaceae</taxon>
        <taxon>Papilionoideae</taxon>
        <taxon>50 kb inversion clade</taxon>
        <taxon>NPAAA clade</taxon>
        <taxon>indigoferoid/millettioid clade</taxon>
        <taxon>Phaseoleae</taxon>
        <taxon>Vigna</taxon>
    </lineage>
</organism>